<dbReference type="Gene3D" id="3.30.565.10">
    <property type="entry name" value="Histidine kinase-like ATPase, C-terminal domain"/>
    <property type="match status" value="1"/>
</dbReference>
<keyword evidence="5 8" id="KW-0812">Transmembrane</keyword>
<evidence type="ECO:0000256" key="9">
    <source>
        <dbReference type="SAM" id="SignalP"/>
    </source>
</evidence>
<dbReference type="PROSITE" id="PS50109">
    <property type="entry name" value="HIS_KIN"/>
    <property type="match status" value="1"/>
</dbReference>
<name>A0A368NIR4_9GAMM</name>
<comment type="catalytic activity">
    <reaction evidence="1">
        <text>ATP + protein L-histidine = ADP + protein N-phospho-L-histidine.</text>
        <dbReference type="EC" id="2.7.13.3"/>
    </reaction>
</comment>
<evidence type="ECO:0000256" key="7">
    <source>
        <dbReference type="ARBA" id="ARBA00022989"/>
    </source>
</evidence>
<evidence type="ECO:0000256" key="3">
    <source>
        <dbReference type="ARBA" id="ARBA00022553"/>
    </source>
</evidence>
<dbReference type="OrthoDB" id="6735159at2"/>
<feature type="domain" description="Histidine kinase" evidence="10">
    <location>
        <begin position="483"/>
        <end position="707"/>
    </location>
</feature>
<evidence type="ECO:0000313" key="12">
    <source>
        <dbReference type="Proteomes" id="UP000252558"/>
    </source>
</evidence>
<evidence type="ECO:0000259" key="10">
    <source>
        <dbReference type="PROSITE" id="PS50109"/>
    </source>
</evidence>
<protein>
    <recommendedName>
        <fullName evidence="2">histidine kinase</fullName>
        <ecNumber evidence="2">2.7.13.3</ecNumber>
    </recommendedName>
</protein>
<dbReference type="GO" id="GO:0000155">
    <property type="term" value="F:phosphorelay sensor kinase activity"/>
    <property type="evidence" value="ECO:0007669"/>
    <property type="project" value="InterPro"/>
</dbReference>
<gene>
    <name evidence="11" type="ORF">DU002_08630</name>
</gene>
<dbReference type="Pfam" id="PF02518">
    <property type="entry name" value="HATPase_c"/>
    <property type="match status" value="1"/>
</dbReference>
<dbReference type="SUPFAM" id="SSF55874">
    <property type="entry name" value="ATPase domain of HSP90 chaperone/DNA topoisomerase II/histidine kinase"/>
    <property type="match status" value="1"/>
</dbReference>
<dbReference type="InterPro" id="IPR050428">
    <property type="entry name" value="TCS_sensor_his_kinase"/>
</dbReference>
<dbReference type="InterPro" id="IPR003661">
    <property type="entry name" value="HisK_dim/P_dom"/>
</dbReference>
<evidence type="ECO:0000256" key="2">
    <source>
        <dbReference type="ARBA" id="ARBA00012438"/>
    </source>
</evidence>
<keyword evidence="9" id="KW-0732">Signal</keyword>
<feature type="chain" id="PRO_5016985847" description="histidine kinase" evidence="9">
    <location>
        <begin position="23"/>
        <end position="707"/>
    </location>
</feature>
<dbReference type="RefSeq" id="WP_114337966.1">
    <property type="nucleotide sequence ID" value="NZ_QPID01000004.1"/>
</dbReference>
<sequence length="707" mass="79304">MKLKRQLLVASLFMLALPWAGCQYVKETESALRAGQLQALEATGQAVVALLAQQDWQLDTPTYQHESTVLESDADPVKKQTDHPSLFAPERPWRIIMDGYPDEWQSMPVRRLQHDDFAANLRLFTRKDRLYMLLEVEDRQRLYFDPTRGTANNGDHLVIRNGHGRDYLLAASAPGEMIARYQQGNRTRYQREIAGYWLDTSKGYNIELSMPLSLVNGRLGLYLVNASPLASAQQHLSHYEFSAQSLPPRLITTNIRLTQALELFTHAGLEMRVVDNQGWQRATAGEIDLSGYQASGSAPSHGALRALYRAILQRPPMPPKNESSLFGQWQTSDLSQAQDGHITKGWYQQSSQQDRSLLSVALPIPSPKGVTAGVLVLEQSSESYLSLTDRAFGRLFLASSLALLIGASGLFGYASWLSWRIRKLNQATQQVFDSNGQFNGDSKTRGFQISRANDEIGDLSRSYGELLERVQQYTDYLQTLSRKLSHELRTPLAVVHSSLDNLTLQADERATKSTDESDRQMYQLRAKQGANRLSHLLTAMSEASRLEESISHGDAEMEKLDLAIMFTELTAAYNDIYQNHKINLQTDTPPLVALISPELIVQMMDKIVDNAVGFAPIESEILITLQRTEKSILICVENKGPLLPKKMQHQLFDNMVSMRDKKAADDSTHLGLGLHIVRLIVEHHQGKANAENLSDNSGVRFTISLPH</sequence>
<dbReference type="AlphaFoldDB" id="A0A368NIR4"/>
<dbReference type="InterPro" id="IPR036097">
    <property type="entry name" value="HisK_dim/P_sf"/>
</dbReference>
<evidence type="ECO:0000256" key="8">
    <source>
        <dbReference type="SAM" id="Phobius"/>
    </source>
</evidence>
<dbReference type="Pfam" id="PF00512">
    <property type="entry name" value="HisKA"/>
    <property type="match status" value="1"/>
</dbReference>
<evidence type="ECO:0000256" key="4">
    <source>
        <dbReference type="ARBA" id="ARBA00022679"/>
    </source>
</evidence>
<dbReference type="SMART" id="SM00387">
    <property type="entry name" value="HATPase_c"/>
    <property type="match status" value="1"/>
</dbReference>
<keyword evidence="7 8" id="KW-1133">Transmembrane helix</keyword>
<dbReference type="InterPro" id="IPR003594">
    <property type="entry name" value="HATPase_dom"/>
</dbReference>
<dbReference type="SMART" id="SM00388">
    <property type="entry name" value="HisKA"/>
    <property type="match status" value="1"/>
</dbReference>
<dbReference type="EC" id="2.7.13.3" evidence="2"/>
<dbReference type="CDD" id="cd00082">
    <property type="entry name" value="HisKA"/>
    <property type="match status" value="1"/>
</dbReference>
<dbReference type="InterPro" id="IPR005467">
    <property type="entry name" value="His_kinase_dom"/>
</dbReference>
<feature type="signal peptide" evidence="9">
    <location>
        <begin position="1"/>
        <end position="22"/>
    </location>
</feature>
<evidence type="ECO:0000313" key="11">
    <source>
        <dbReference type="EMBL" id="RCU50477.1"/>
    </source>
</evidence>
<keyword evidence="4" id="KW-0808">Transferase</keyword>
<accession>A0A368NIR4</accession>
<dbReference type="SUPFAM" id="SSF47384">
    <property type="entry name" value="Homodimeric domain of signal transducing histidine kinase"/>
    <property type="match status" value="1"/>
</dbReference>
<keyword evidence="6" id="KW-0418">Kinase</keyword>
<keyword evidence="12" id="KW-1185">Reference proteome</keyword>
<reference evidence="11 12" key="1">
    <citation type="submission" date="2018-07" db="EMBL/GenBank/DDBJ databases">
        <title>Corallincola holothuriorum sp. nov., a new facultative anaerobe isolated from sea cucumber Apostichopus japonicus.</title>
        <authorList>
            <person name="Xia H."/>
        </authorList>
    </citation>
    <scope>NUCLEOTIDE SEQUENCE [LARGE SCALE GENOMIC DNA]</scope>
    <source>
        <strain evidence="11 12">C4</strain>
    </source>
</reference>
<dbReference type="PANTHER" id="PTHR45436:SF5">
    <property type="entry name" value="SENSOR HISTIDINE KINASE TRCS"/>
    <property type="match status" value="1"/>
</dbReference>
<evidence type="ECO:0000256" key="1">
    <source>
        <dbReference type="ARBA" id="ARBA00000085"/>
    </source>
</evidence>
<evidence type="ECO:0000256" key="5">
    <source>
        <dbReference type="ARBA" id="ARBA00022692"/>
    </source>
</evidence>
<keyword evidence="3" id="KW-0597">Phosphoprotein</keyword>
<dbReference type="Gene3D" id="1.10.287.130">
    <property type="match status" value="1"/>
</dbReference>
<dbReference type="PANTHER" id="PTHR45436">
    <property type="entry name" value="SENSOR HISTIDINE KINASE YKOH"/>
    <property type="match status" value="1"/>
</dbReference>
<dbReference type="InterPro" id="IPR036890">
    <property type="entry name" value="HATPase_C_sf"/>
</dbReference>
<evidence type="ECO:0000256" key="6">
    <source>
        <dbReference type="ARBA" id="ARBA00022777"/>
    </source>
</evidence>
<organism evidence="11 12">
    <name type="scientific">Corallincola holothuriorum</name>
    <dbReference type="NCBI Taxonomy" id="2282215"/>
    <lineage>
        <taxon>Bacteria</taxon>
        <taxon>Pseudomonadati</taxon>
        <taxon>Pseudomonadota</taxon>
        <taxon>Gammaproteobacteria</taxon>
        <taxon>Alteromonadales</taxon>
        <taxon>Psychromonadaceae</taxon>
        <taxon>Corallincola</taxon>
    </lineage>
</organism>
<proteinExistence type="predicted"/>
<dbReference type="EMBL" id="QPID01000004">
    <property type="protein sequence ID" value="RCU50477.1"/>
    <property type="molecule type" value="Genomic_DNA"/>
</dbReference>
<feature type="transmembrane region" description="Helical" evidence="8">
    <location>
        <begin position="395"/>
        <end position="416"/>
    </location>
</feature>
<dbReference type="Gene3D" id="6.10.340.10">
    <property type="match status" value="1"/>
</dbReference>
<comment type="caution">
    <text evidence="11">The sequence shown here is derived from an EMBL/GenBank/DDBJ whole genome shotgun (WGS) entry which is preliminary data.</text>
</comment>
<dbReference type="Proteomes" id="UP000252558">
    <property type="component" value="Unassembled WGS sequence"/>
</dbReference>
<keyword evidence="8" id="KW-0472">Membrane</keyword>
<dbReference type="SUPFAM" id="SSF49344">
    <property type="entry name" value="CBD9-like"/>
    <property type="match status" value="1"/>
</dbReference>